<proteinExistence type="predicted"/>
<sequence length="154" mass="17737">MLPCFRCRMTAQWYRSHYCLRYTGSRIPPAVARFCRGNFRLFTLYPMRARYGTANKVGWTTMITRDGRNLETPSTQCPVVAELVRASLYNSRLDRERCDGSARGCLAPGRNSSLGPPESDEEHERHFQWYSTQLIELEQRGAGSVTPFTLMLNF</sequence>
<protein>
    <submittedName>
        <fullName evidence="1">Uncharacterized protein</fullName>
    </submittedName>
</protein>
<name>A0A6A6UZV3_9PLEO</name>
<dbReference type="Proteomes" id="UP000799440">
    <property type="component" value="Unassembled WGS sequence"/>
</dbReference>
<evidence type="ECO:0000313" key="1">
    <source>
        <dbReference type="EMBL" id="KAF2743798.1"/>
    </source>
</evidence>
<reference evidence="1" key="1">
    <citation type="journal article" date="2020" name="Stud. Mycol.">
        <title>101 Dothideomycetes genomes: a test case for predicting lifestyles and emergence of pathogens.</title>
        <authorList>
            <person name="Haridas S."/>
            <person name="Albert R."/>
            <person name="Binder M."/>
            <person name="Bloem J."/>
            <person name="Labutti K."/>
            <person name="Salamov A."/>
            <person name="Andreopoulos B."/>
            <person name="Baker S."/>
            <person name="Barry K."/>
            <person name="Bills G."/>
            <person name="Bluhm B."/>
            <person name="Cannon C."/>
            <person name="Castanera R."/>
            <person name="Culley D."/>
            <person name="Daum C."/>
            <person name="Ezra D."/>
            <person name="Gonzalez J."/>
            <person name="Henrissat B."/>
            <person name="Kuo A."/>
            <person name="Liang C."/>
            <person name="Lipzen A."/>
            <person name="Lutzoni F."/>
            <person name="Magnuson J."/>
            <person name="Mondo S."/>
            <person name="Nolan M."/>
            <person name="Ohm R."/>
            <person name="Pangilinan J."/>
            <person name="Park H.-J."/>
            <person name="Ramirez L."/>
            <person name="Alfaro M."/>
            <person name="Sun H."/>
            <person name="Tritt A."/>
            <person name="Yoshinaga Y."/>
            <person name="Zwiers L.-H."/>
            <person name="Turgeon B."/>
            <person name="Goodwin S."/>
            <person name="Spatafora J."/>
            <person name="Crous P."/>
            <person name="Grigoriev I."/>
        </authorList>
    </citation>
    <scope>NUCLEOTIDE SEQUENCE</scope>
    <source>
        <strain evidence="1">CBS 119925</strain>
    </source>
</reference>
<organism evidence="1 2">
    <name type="scientific">Sporormia fimetaria CBS 119925</name>
    <dbReference type="NCBI Taxonomy" id="1340428"/>
    <lineage>
        <taxon>Eukaryota</taxon>
        <taxon>Fungi</taxon>
        <taxon>Dikarya</taxon>
        <taxon>Ascomycota</taxon>
        <taxon>Pezizomycotina</taxon>
        <taxon>Dothideomycetes</taxon>
        <taxon>Pleosporomycetidae</taxon>
        <taxon>Pleosporales</taxon>
        <taxon>Sporormiaceae</taxon>
        <taxon>Sporormia</taxon>
    </lineage>
</organism>
<evidence type="ECO:0000313" key="2">
    <source>
        <dbReference type="Proteomes" id="UP000799440"/>
    </source>
</evidence>
<keyword evidence="2" id="KW-1185">Reference proteome</keyword>
<dbReference type="EMBL" id="MU006594">
    <property type="protein sequence ID" value="KAF2743798.1"/>
    <property type="molecule type" value="Genomic_DNA"/>
</dbReference>
<accession>A0A6A6UZV3</accession>
<gene>
    <name evidence="1" type="ORF">M011DRAFT_213220</name>
</gene>
<dbReference type="AlphaFoldDB" id="A0A6A6UZV3"/>